<dbReference type="Gene3D" id="3.40.630.30">
    <property type="match status" value="1"/>
</dbReference>
<dbReference type="EMBL" id="CP009110">
    <property type="protein sequence ID" value="AIJ25384.1"/>
    <property type="molecule type" value="Genomic_DNA"/>
</dbReference>
<dbReference type="Proteomes" id="UP000062973">
    <property type="component" value="Chromosome"/>
</dbReference>
<organism evidence="2 3">
    <name type="scientific">Amycolatopsis methanolica 239</name>
    <dbReference type="NCBI Taxonomy" id="1068978"/>
    <lineage>
        <taxon>Bacteria</taxon>
        <taxon>Bacillati</taxon>
        <taxon>Actinomycetota</taxon>
        <taxon>Actinomycetes</taxon>
        <taxon>Pseudonocardiales</taxon>
        <taxon>Pseudonocardiaceae</taxon>
        <taxon>Amycolatopsis</taxon>
        <taxon>Amycolatopsis methanolica group</taxon>
    </lineage>
</organism>
<dbReference type="Pfam" id="PF00583">
    <property type="entry name" value="Acetyltransf_1"/>
    <property type="match status" value="1"/>
</dbReference>
<reference evidence="2 3" key="1">
    <citation type="submission" date="2014-07" db="EMBL/GenBank/DDBJ databases">
        <title>Whole Genome Sequence of the Amycolatopsis methanolica 239.</title>
        <authorList>
            <person name="Tang B."/>
        </authorList>
    </citation>
    <scope>NUCLEOTIDE SEQUENCE [LARGE SCALE GENOMIC DNA]</scope>
    <source>
        <strain evidence="2 3">239</strain>
    </source>
</reference>
<dbReference type="GO" id="GO:0016747">
    <property type="term" value="F:acyltransferase activity, transferring groups other than amino-acyl groups"/>
    <property type="evidence" value="ECO:0007669"/>
    <property type="project" value="InterPro"/>
</dbReference>
<evidence type="ECO:0000259" key="1">
    <source>
        <dbReference type="PROSITE" id="PS51186"/>
    </source>
</evidence>
<evidence type="ECO:0000313" key="3">
    <source>
        <dbReference type="Proteomes" id="UP000062973"/>
    </source>
</evidence>
<dbReference type="KEGG" id="amq:AMETH_5292"/>
<gene>
    <name evidence="2" type="ORF">AMETH_5292</name>
</gene>
<dbReference type="InterPro" id="IPR000182">
    <property type="entry name" value="GNAT_dom"/>
</dbReference>
<proteinExistence type="predicted"/>
<feature type="domain" description="N-acetyltransferase" evidence="1">
    <location>
        <begin position="1"/>
        <end position="83"/>
    </location>
</feature>
<dbReference type="RefSeq" id="WP_017984230.1">
    <property type="nucleotide sequence ID" value="NZ_AQUL01000001.1"/>
</dbReference>
<evidence type="ECO:0000313" key="2">
    <source>
        <dbReference type="EMBL" id="AIJ25384.1"/>
    </source>
</evidence>
<dbReference type="InterPro" id="IPR016181">
    <property type="entry name" value="Acyl_CoA_acyltransferase"/>
</dbReference>
<protein>
    <recommendedName>
        <fullName evidence="1">N-acetyltransferase domain-containing protein</fullName>
    </recommendedName>
</protein>
<dbReference type="AlphaFoldDB" id="A0A076MWX1"/>
<accession>A0A076MWX1</accession>
<keyword evidence="3" id="KW-1185">Reference proteome</keyword>
<name>A0A076MWX1_AMYME</name>
<dbReference type="SUPFAM" id="SSF55729">
    <property type="entry name" value="Acyl-CoA N-acyltransferases (Nat)"/>
    <property type="match status" value="1"/>
</dbReference>
<dbReference type="HOGENOM" id="CLU_2535225_0_0_11"/>
<dbReference type="STRING" id="1068978.AMETH_5292"/>
<dbReference type="PATRIC" id="fig|1068978.7.peg.5682"/>
<sequence length="83" mass="9611">MRVTLRPATEGDREFYELLPEFQGRGVGSRLITDLIADADRRGLAVELDVLAVNTRAYEPYRRLGFREVRRGRKIAMRYRGTP</sequence>
<dbReference type="OrthoDB" id="9803233at2"/>
<dbReference type="CDD" id="cd04301">
    <property type="entry name" value="NAT_SF"/>
    <property type="match status" value="1"/>
</dbReference>
<dbReference type="PROSITE" id="PS51186">
    <property type="entry name" value="GNAT"/>
    <property type="match status" value="1"/>
</dbReference>